<dbReference type="RefSeq" id="WP_258818574.1">
    <property type="nucleotide sequence ID" value="NZ_JANUGW010000017.1"/>
</dbReference>
<evidence type="ECO:0000313" key="3">
    <source>
        <dbReference type="EMBL" id="MCS0584014.1"/>
    </source>
</evidence>
<reference evidence="3 4" key="1">
    <citation type="submission" date="2022-08" db="EMBL/GenBank/DDBJ databases">
        <title>Reclassification of Massilia species as members of the genera Telluria, Duganella, Pseudoduganella, Mokoshia gen. nov. and Zemynaea gen. nov. using orthogonal and non-orthogonal genome-based approaches.</title>
        <authorList>
            <person name="Bowman J.P."/>
        </authorList>
    </citation>
    <scope>NUCLEOTIDE SEQUENCE [LARGE SCALE GENOMIC DNA]</scope>
    <source>
        <strain evidence="3 4">JCM 31316</strain>
    </source>
</reference>
<evidence type="ECO:0000256" key="1">
    <source>
        <dbReference type="ARBA" id="ARBA00038310"/>
    </source>
</evidence>
<feature type="domain" description="Amidohydrolase-related" evidence="2">
    <location>
        <begin position="4"/>
        <end position="275"/>
    </location>
</feature>
<dbReference type="InterPro" id="IPR006680">
    <property type="entry name" value="Amidohydro-rel"/>
</dbReference>
<keyword evidence="4" id="KW-1185">Reference proteome</keyword>
<dbReference type="SUPFAM" id="SSF51556">
    <property type="entry name" value="Metallo-dependent hydrolases"/>
    <property type="match status" value="1"/>
</dbReference>
<gene>
    <name evidence="3" type="ORF">NX784_20665</name>
</gene>
<evidence type="ECO:0000259" key="2">
    <source>
        <dbReference type="Pfam" id="PF04909"/>
    </source>
</evidence>
<comment type="similarity">
    <text evidence="1">Belongs to the metallo-dependent hydrolases superfamily.</text>
</comment>
<dbReference type="Pfam" id="PF04909">
    <property type="entry name" value="Amidohydro_2"/>
    <property type="match status" value="1"/>
</dbReference>
<dbReference type="PANTHER" id="PTHR43569">
    <property type="entry name" value="AMIDOHYDROLASE"/>
    <property type="match status" value="1"/>
</dbReference>
<sequence>MMLVDAHQHFWRLADRNGAWPPPELAPIYRDFLPADLVPLLAQHGVAKTVLVQSMPNEDDTHFMLDLARRHPFIGGVVGWVDMKAPDAPARIAALAADPLLKGLRPMLQDLPDDGWIDDPALAPAVQAMVHHGLSFDALVLPRHLRALRAFAERHPDLPIVIDHAAKPLIAAGVADPWRDDMAHLAALPRVHCKMSGLVTEAGAGWDVPRLRPYVDHLLACFGPQRLIWGSDWPVLDLASDYAAWIAASNALLAGLAEADRHAIFGRNARRFYRID</sequence>
<proteinExistence type="inferred from homology"/>
<dbReference type="PANTHER" id="PTHR43569:SF2">
    <property type="entry name" value="AMIDOHYDROLASE-RELATED DOMAIN-CONTAINING PROTEIN"/>
    <property type="match status" value="1"/>
</dbReference>
<dbReference type="Proteomes" id="UP001204151">
    <property type="component" value="Unassembled WGS sequence"/>
</dbReference>
<name>A0ABT1ZWM8_9BURK</name>
<dbReference type="InterPro" id="IPR052350">
    <property type="entry name" value="Metallo-dep_Lactonases"/>
</dbReference>
<dbReference type="EMBL" id="JANUGW010000017">
    <property type="protein sequence ID" value="MCS0584014.1"/>
    <property type="molecule type" value="Genomic_DNA"/>
</dbReference>
<organism evidence="3 4">
    <name type="scientific">Massilia pinisoli</name>
    <dbReference type="NCBI Taxonomy" id="1772194"/>
    <lineage>
        <taxon>Bacteria</taxon>
        <taxon>Pseudomonadati</taxon>
        <taxon>Pseudomonadota</taxon>
        <taxon>Betaproteobacteria</taxon>
        <taxon>Burkholderiales</taxon>
        <taxon>Oxalobacteraceae</taxon>
        <taxon>Telluria group</taxon>
        <taxon>Massilia</taxon>
    </lineage>
</organism>
<comment type="caution">
    <text evidence="3">The sequence shown here is derived from an EMBL/GenBank/DDBJ whole genome shotgun (WGS) entry which is preliminary data.</text>
</comment>
<dbReference type="Gene3D" id="3.20.20.140">
    <property type="entry name" value="Metal-dependent hydrolases"/>
    <property type="match status" value="1"/>
</dbReference>
<accession>A0ABT1ZWM8</accession>
<dbReference type="InterPro" id="IPR032466">
    <property type="entry name" value="Metal_Hydrolase"/>
</dbReference>
<evidence type="ECO:0000313" key="4">
    <source>
        <dbReference type="Proteomes" id="UP001204151"/>
    </source>
</evidence>
<protein>
    <submittedName>
        <fullName evidence="3">Amidohydrolase family protein</fullName>
    </submittedName>
</protein>